<dbReference type="Gene3D" id="1.10.8.360">
    <property type="entry name" value="3,6-anhydro-alpha-l-galactosidase"/>
    <property type="match status" value="1"/>
</dbReference>
<dbReference type="GO" id="GO:0005764">
    <property type="term" value="C:lysosome"/>
    <property type="evidence" value="ECO:0007669"/>
    <property type="project" value="UniProtKB-SubCell"/>
</dbReference>
<evidence type="ECO:0000259" key="9">
    <source>
        <dbReference type="PROSITE" id="PS51910"/>
    </source>
</evidence>
<sequence>MALISYLLISFVLFINAKFQVDIDTKLFNCKGFAVTLQSDKKKKKPKEVKPKLSDKTVIQRGLVTEQVKAKDIIKEHGIYCDTRREVKNFRGETLAYVTPWNSHGYDLARQFGNKFTYVSPVWLQVKRRPSGAYVVQGEHDIDRNWIEEVTKGRNTKIFPRMLFDGWTGEDYLHLFSSEDEIEDCVETILKFIKNQNFHGIVLEIWSQLGGHRKTDLIHFLTHMGQMFREAGRVLILVIPPSSESGTEGMFNKKDFDALSPHIDQFSLMTYDYSNSYKPGPNSPLAWMKMCVENLVPLLNTTLRKKILLGFNFYGYDFVPGSGDPIIGNKYIEILKKHKPEMKWDKNSFEHTIQYKTGIGQHIVYYPTLMSIQARLELAEYLHTGISIWEIGQGLDYFYDLL</sequence>
<dbReference type="EMBL" id="OX597823">
    <property type="protein sequence ID" value="CAI9728880.1"/>
    <property type="molecule type" value="Genomic_DNA"/>
</dbReference>
<dbReference type="PROSITE" id="PS51910">
    <property type="entry name" value="GH18_2"/>
    <property type="match status" value="1"/>
</dbReference>
<dbReference type="SUPFAM" id="SSF51445">
    <property type="entry name" value="(Trans)glycosidases"/>
    <property type="match status" value="1"/>
</dbReference>
<feature type="signal peptide" evidence="8">
    <location>
        <begin position="1"/>
        <end position="17"/>
    </location>
</feature>
<evidence type="ECO:0000256" key="6">
    <source>
        <dbReference type="ARBA" id="ARBA00023228"/>
    </source>
</evidence>
<name>A0AA36B6N8_OCTVU</name>
<dbReference type="PANTHER" id="PTHR46066:SF2">
    <property type="entry name" value="CHITINASE DOMAIN-CONTAINING PROTEIN 1"/>
    <property type="match status" value="1"/>
</dbReference>
<evidence type="ECO:0000256" key="4">
    <source>
        <dbReference type="ARBA" id="ARBA00022525"/>
    </source>
</evidence>
<accession>A0AA36B6N8</accession>
<dbReference type="Gene3D" id="3.10.50.10">
    <property type="match status" value="1"/>
</dbReference>
<dbReference type="InterPro" id="IPR011583">
    <property type="entry name" value="Chitinase_II/V-like_cat"/>
</dbReference>
<dbReference type="Proteomes" id="UP001162480">
    <property type="component" value="Chromosome 10"/>
</dbReference>
<dbReference type="CDD" id="cd02876">
    <property type="entry name" value="GH18_SI-CLP"/>
    <property type="match status" value="1"/>
</dbReference>
<organism evidence="10 11">
    <name type="scientific">Octopus vulgaris</name>
    <name type="common">Common octopus</name>
    <dbReference type="NCBI Taxonomy" id="6645"/>
    <lineage>
        <taxon>Eukaryota</taxon>
        <taxon>Metazoa</taxon>
        <taxon>Spiralia</taxon>
        <taxon>Lophotrochozoa</taxon>
        <taxon>Mollusca</taxon>
        <taxon>Cephalopoda</taxon>
        <taxon>Coleoidea</taxon>
        <taxon>Octopodiformes</taxon>
        <taxon>Octopoda</taxon>
        <taxon>Incirrata</taxon>
        <taxon>Octopodidae</taxon>
        <taxon>Octopus</taxon>
    </lineage>
</organism>
<evidence type="ECO:0000256" key="8">
    <source>
        <dbReference type="SAM" id="SignalP"/>
    </source>
</evidence>
<feature type="domain" description="GH18" evidence="9">
    <location>
        <begin position="92"/>
        <end position="402"/>
    </location>
</feature>
<dbReference type="GO" id="GO:0012505">
    <property type="term" value="C:endomembrane system"/>
    <property type="evidence" value="ECO:0007669"/>
    <property type="project" value="TreeGrafter"/>
</dbReference>
<dbReference type="AlphaFoldDB" id="A0AA36B6N8"/>
<dbReference type="FunFam" id="3.20.20.80:FF:000028">
    <property type="entry name" value="Chitinase domain-containing protein 1"/>
    <property type="match status" value="1"/>
</dbReference>
<dbReference type="Gene3D" id="3.20.20.80">
    <property type="entry name" value="Glycosidases"/>
    <property type="match status" value="1"/>
</dbReference>
<keyword evidence="11" id="KW-1185">Reference proteome</keyword>
<evidence type="ECO:0000256" key="3">
    <source>
        <dbReference type="ARBA" id="ARBA00009336"/>
    </source>
</evidence>
<gene>
    <name evidence="10" type="ORF">OCTVUL_1B016625</name>
</gene>
<comment type="similarity">
    <text evidence="3">Belongs to the glycosyl hydrolase 18 family.</text>
</comment>
<dbReference type="Pfam" id="PF00704">
    <property type="entry name" value="Glyco_hydro_18"/>
    <property type="match status" value="1"/>
</dbReference>
<dbReference type="GO" id="GO:0008061">
    <property type="term" value="F:chitin binding"/>
    <property type="evidence" value="ECO:0007669"/>
    <property type="project" value="InterPro"/>
</dbReference>
<evidence type="ECO:0000256" key="7">
    <source>
        <dbReference type="ARBA" id="ARBA00040976"/>
    </source>
</evidence>
<proteinExistence type="inferred from homology"/>
<dbReference type="GO" id="GO:0005576">
    <property type="term" value="C:extracellular region"/>
    <property type="evidence" value="ECO:0007669"/>
    <property type="project" value="UniProtKB-SubCell"/>
</dbReference>
<keyword evidence="5 8" id="KW-0732">Signal</keyword>
<reference evidence="10" key="1">
    <citation type="submission" date="2023-08" db="EMBL/GenBank/DDBJ databases">
        <authorList>
            <person name="Alioto T."/>
            <person name="Alioto T."/>
            <person name="Gomez Garrido J."/>
        </authorList>
    </citation>
    <scope>NUCLEOTIDE SEQUENCE</scope>
</reference>
<dbReference type="GO" id="GO:0005975">
    <property type="term" value="P:carbohydrate metabolic process"/>
    <property type="evidence" value="ECO:0007669"/>
    <property type="project" value="InterPro"/>
</dbReference>
<dbReference type="InterPro" id="IPR001223">
    <property type="entry name" value="Glyco_hydro18_cat"/>
</dbReference>
<evidence type="ECO:0000256" key="1">
    <source>
        <dbReference type="ARBA" id="ARBA00004371"/>
    </source>
</evidence>
<evidence type="ECO:0000313" key="11">
    <source>
        <dbReference type="Proteomes" id="UP001162480"/>
    </source>
</evidence>
<evidence type="ECO:0000313" key="10">
    <source>
        <dbReference type="EMBL" id="CAI9728880.1"/>
    </source>
</evidence>
<comment type="subcellular location">
    <subcellularLocation>
        <location evidence="1">Lysosome</location>
    </subcellularLocation>
    <subcellularLocation>
        <location evidence="2">Secreted</location>
    </subcellularLocation>
</comment>
<keyword evidence="4" id="KW-0964">Secreted</keyword>
<keyword evidence="6" id="KW-0458">Lysosome</keyword>
<dbReference type="FunFam" id="3.10.50.10:FF:000002">
    <property type="entry name" value="Chitinase domain-containing protein 1"/>
    <property type="match status" value="1"/>
</dbReference>
<dbReference type="GO" id="GO:0070492">
    <property type="term" value="F:oligosaccharide binding"/>
    <property type="evidence" value="ECO:0007669"/>
    <property type="project" value="TreeGrafter"/>
</dbReference>
<protein>
    <recommendedName>
        <fullName evidence="7">Chitinase domain-containing protein 1</fullName>
    </recommendedName>
</protein>
<dbReference type="InterPro" id="IPR029070">
    <property type="entry name" value="Chitinase_insertion_sf"/>
</dbReference>
<dbReference type="PANTHER" id="PTHR46066">
    <property type="entry name" value="CHITINASE DOMAIN-CONTAINING PROTEIN 1 FAMILY MEMBER"/>
    <property type="match status" value="1"/>
</dbReference>
<feature type="chain" id="PRO_5041297858" description="Chitinase domain-containing protein 1" evidence="8">
    <location>
        <begin position="18"/>
        <end position="402"/>
    </location>
</feature>
<dbReference type="SMART" id="SM00636">
    <property type="entry name" value="Glyco_18"/>
    <property type="match status" value="1"/>
</dbReference>
<dbReference type="InterPro" id="IPR017853">
    <property type="entry name" value="GH"/>
</dbReference>
<evidence type="ECO:0000256" key="2">
    <source>
        <dbReference type="ARBA" id="ARBA00004613"/>
    </source>
</evidence>
<evidence type="ECO:0000256" key="5">
    <source>
        <dbReference type="ARBA" id="ARBA00022729"/>
    </source>
</evidence>